<dbReference type="eggNOG" id="ENOG502SGZY">
    <property type="taxonomic scope" value="Eukaryota"/>
</dbReference>
<keyword evidence="3" id="KW-1185">Reference proteome</keyword>
<protein>
    <recommendedName>
        <fullName evidence="4">F-box associated domain-containing protein</fullName>
    </recommendedName>
</protein>
<reference evidence="2" key="1">
    <citation type="submission" date="2007-07" db="EMBL/GenBank/DDBJ databases">
        <title>PCAP assembly of the Caenorhabditis remanei genome.</title>
        <authorList>
            <consortium name="The Caenorhabditis remanei Sequencing Consortium"/>
            <person name="Wilson R.K."/>
        </authorList>
    </citation>
    <scope>NUCLEOTIDE SEQUENCE [LARGE SCALE GENOMIC DNA]</scope>
    <source>
        <strain evidence="2">PB4641</strain>
    </source>
</reference>
<organism evidence="3">
    <name type="scientific">Caenorhabditis remanei</name>
    <name type="common">Caenorhabditis vulgaris</name>
    <dbReference type="NCBI Taxonomy" id="31234"/>
    <lineage>
        <taxon>Eukaryota</taxon>
        <taxon>Metazoa</taxon>
        <taxon>Ecdysozoa</taxon>
        <taxon>Nematoda</taxon>
        <taxon>Chromadorea</taxon>
        <taxon>Rhabditida</taxon>
        <taxon>Rhabditina</taxon>
        <taxon>Rhabditomorpha</taxon>
        <taxon>Rhabditoidea</taxon>
        <taxon>Rhabditidae</taxon>
        <taxon>Peloderinae</taxon>
        <taxon>Caenorhabditis</taxon>
    </lineage>
</organism>
<dbReference type="OrthoDB" id="10236871at2759"/>
<dbReference type="Proteomes" id="UP000008281">
    <property type="component" value="Unassembled WGS sequence"/>
</dbReference>
<dbReference type="EMBL" id="DS268645">
    <property type="protein sequence ID" value="EFO96559.1"/>
    <property type="molecule type" value="Genomic_DNA"/>
</dbReference>
<evidence type="ECO:0000313" key="3">
    <source>
        <dbReference type="Proteomes" id="UP000008281"/>
    </source>
</evidence>
<feature type="compositionally biased region" description="Polar residues" evidence="1">
    <location>
        <begin position="63"/>
        <end position="96"/>
    </location>
</feature>
<feature type="compositionally biased region" description="Polar residues" evidence="1">
    <location>
        <begin position="27"/>
        <end position="51"/>
    </location>
</feature>
<proteinExistence type="predicted"/>
<dbReference type="InParanoid" id="E3NFW1"/>
<evidence type="ECO:0000256" key="1">
    <source>
        <dbReference type="SAM" id="MobiDB-lite"/>
    </source>
</evidence>
<dbReference type="HOGENOM" id="CLU_694917_0_0_1"/>
<gene>
    <name evidence="2" type="ORF">CRE_23136</name>
</gene>
<accession>E3NFW1</accession>
<name>E3NFW1_CAERE</name>
<evidence type="ECO:0008006" key="4">
    <source>
        <dbReference type="Google" id="ProtNLM"/>
    </source>
</evidence>
<feature type="region of interest" description="Disordered" evidence="1">
    <location>
        <begin position="1"/>
        <end position="105"/>
    </location>
</feature>
<sequence>MDDWTNFFSRGQPAGIPADFSAAGTPDDSSAAGTPDDSSAAGTPAHSSASGTPDDFSAAGTPDDSSAAGTPDDSSAAGTPDDSSAAGTPAHSSASGTPDDFSAAGTPDELIAVSQTSKKSYGKIRQEAKRLSFDLWLFVGELGHFFKFFKGGIQCEELIVVRDEYTSTHNTLFDYTTKPVSSMCSDLYEGYRDIIDFLNDLFSIKSVSVDFAGCWQLEINTLLQHIKHIALKMDEIVLRGPGDHDEEIIEKCDGARMLRLIDPRNCNVQSIHLEQLVIKTPDEYDASHLDTVLNSKAVVIKLGCGGVNLDEFWKKWMAGRYELKYFEMTVNRNPFDLPKMVEGMEAEMMERYAVNHGGEIHEFQPNQCYRVKRRDGDYAMLYTIGDVITFRKCRPPQ</sequence>
<evidence type="ECO:0000313" key="2">
    <source>
        <dbReference type="EMBL" id="EFO96559.1"/>
    </source>
</evidence>
<dbReference type="STRING" id="31234.E3NFW1"/>
<dbReference type="AlphaFoldDB" id="E3NFW1"/>